<evidence type="ECO:0000259" key="5">
    <source>
        <dbReference type="Pfam" id="PF18435"/>
    </source>
</evidence>
<dbReference type="PANTHER" id="PTHR43037">
    <property type="entry name" value="UNNAMED PRODUCT-RELATED"/>
    <property type="match status" value="1"/>
</dbReference>
<accession>A0A0P7BJH7</accession>
<dbReference type="Pfam" id="PF18435">
    <property type="entry name" value="EstA_Ig_like"/>
    <property type="match status" value="1"/>
</dbReference>
<organism evidence="6 7">
    <name type="scientific">Jiulongibacter sediminis</name>
    <dbReference type="NCBI Taxonomy" id="1605367"/>
    <lineage>
        <taxon>Bacteria</taxon>
        <taxon>Pseudomonadati</taxon>
        <taxon>Bacteroidota</taxon>
        <taxon>Cytophagia</taxon>
        <taxon>Cytophagales</taxon>
        <taxon>Leadbetterellaceae</taxon>
        <taxon>Jiulongibacter</taxon>
    </lineage>
</organism>
<dbReference type="Pfam" id="PF02230">
    <property type="entry name" value="Abhydrolase_2"/>
    <property type="match status" value="1"/>
</dbReference>
<dbReference type="GO" id="GO:0016787">
    <property type="term" value="F:hydrolase activity"/>
    <property type="evidence" value="ECO:0007669"/>
    <property type="project" value="UniProtKB-KW"/>
</dbReference>
<keyword evidence="7" id="KW-1185">Reference proteome</keyword>
<dbReference type="Gene3D" id="3.40.50.1820">
    <property type="entry name" value="alpha/beta hydrolase"/>
    <property type="match status" value="1"/>
</dbReference>
<dbReference type="SUPFAM" id="SSF53474">
    <property type="entry name" value="alpha/beta-Hydrolases"/>
    <property type="match status" value="1"/>
</dbReference>
<dbReference type="PANTHER" id="PTHR43037:SF5">
    <property type="entry name" value="FERULOYL ESTERASE"/>
    <property type="match status" value="1"/>
</dbReference>
<dbReference type="Gene3D" id="2.60.40.2180">
    <property type="match status" value="1"/>
</dbReference>
<gene>
    <name evidence="6" type="ORF">AFM12_16325</name>
</gene>
<protein>
    <submittedName>
        <fullName evidence="6">Glucan-binding protein</fullName>
    </submittedName>
</protein>
<dbReference type="InterPro" id="IPR029058">
    <property type="entry name" value="AB_hydrolase_fold"/>
</dbReference>
<evidence type="ECO:0000256" key="3">
    <source>
        <dbReference type="SAM" id="SignalP"/>
    </source>
</evidence>
<feature type="domain" description="Esterase Ig-like N-terminal" evidence="5">
    <location>
        <begin position="25"/>
        <end position="142"/>
    </location>
</feature>
<dbReference type="PATRIC" id="fig|1605367.3.peg.697"/>
<sequence>MKKIQLAGFFLLSLFCFQNALAQGNYTLVIEGFDWGPHASKAILELDKEIEATSADDFTVLVSRTTDLGEIPAAQASGERNIMQAFVSDAEGQPQAKGSHITLTLAVAPFEPLGSAIQYFRGKGNNWVDYRLTIIQKSTQSVWNKETNRVIPILDEFDLSGKFTHGDITMSYGSFIPENIAGKAPLLIWLHGGGEGGTDPAIAAIGNKAVNYASPEIQSIFEGAYVLVPQAPTFWMNSVNGGYTRGDTEDIYNKALMELIKSYVKANPGIDANRIYVGGCSNGGYMSLKLILNHPDYFAAGYISALAYSSEFITDQQIQSIKNVPIWFVQAKDDQVTDPQITVVPVYNRLKAAGAPNVHFSFYDHVIDITNQYGGPSYHYNGHWSWIYLHANESHLDYDGKPVKVNGIPVTVMQWLSAQKK</sequence>
<evidence type="ECO:0000313" key="7">
    <source>
        <dbReference type="Proteomes" id="UP000050454"/>
    </source>
</evidence>
<dbReference type="STRING" id="1605367.AFM12_16325"/>
<comment type="caution">
    <text evidence="6">The sequence shown here is derived from an EMBL/GenBank/DDBJ whole genome shotgun (WGS) entry which is preliminary data.</text>
</comment>
<evidence type="ECO:0000313" key="6">
    <source>
        <dbReference type="EMBL" id="KPM47346.1"/>
    </source>
</evidence>
<dbReference type="Proteomes" id="UP000050454">
    <property type="component" value="Unassembled WGS sequence"/>
</dbReference>
<dbReference type="InterPro" id="IPR050955">
    <property type="entry name" value="Plant_Biomass_Hydrol_Est"/>
</dbReference>
<dbReference type="InterPro" id="IPR003140">
    <property type="entry name" value="PLipase/COase/thioEstase"/>
</dbReference>
<keyword evidence="1 3" id="KW-0732">Signal</keyword>
<dbReference type="RefSeq" id="WP_055150305.1">
    <property type="nucleotide sequence ID" value="NZ_JXSZ01000012.1"/>
</dbReference>
<proteinExistence type="predicted"/>
<dbReference type="OrthoDB" id="9764953at2"/>
<evidence type="ECO:0000259" key="4">
    <source>
        <dbReference type="Pfam" id="PF02230"/>
    </source>
</evidence>
<keyword evidence="2" id="KW-0378">Hydrolase</keyword>
<feature type="signal peptide" evidence="3">
    <location>
        <begin position="1"/>
        <end position="22"/>
    </location>
</feature>
<evidence type="ECO:0000256" key="2">
    <source>
        <dbReference type="ARBA" id="ARBA00022801"/>
    </source>
</evidence>
<reference evidence="6 7" key="1">
    <citation type="submission" date="2015-07" db="EMBL/GenBank/DDBJ databases">
        <title>The draft genome sequence of Leadbetterella sp. JN14-9.</title>
        <authorList>
            <person name="Liu Y."/>
            <person name="Du J."/>
            <person name="Shao Z."/>
        </authorList>
    </citation>
    <scope>NUCLEOTIDE SEQUENCE [LARGE SCALE GENOMIC DNA]</scope>
    <source>
        <strain evidence="6 7">JN14-9</strain>
    </source>
</reference>
<feature type="domain" description="Phospholipase/carboxylesterase/thioesterase" evidence="4">
    <location>
        <begin position="181"/>
        <end position="360"/>
    </location>
</feature>
<dbReference type="InterPro" id="IPR041172">
    <property type="entry name" value="EstA_Ig-like_N"/>
</dbReference>
<feature type="chain" id="PRO_5006135892" evidence="3">
    <location>
        <begin position="23"/>
        <end position="421"/>
    </location>
</feature>
<dbReference type="AlphaFoldDB" id="A0A0P7BJH7"/>
<name>A0A0P7BJH7_9BACT</name>
<dbReference type="EMBL" id="LGTQ01000012">
    <property type="protein sequence ID" value="KPM47346.1"/>
    <property type="molecule type" value="Genomic_DNA"/>
</dbReference>
<evidence type="ECO:0000256" key="1">
    <source>
        <dbReference type="ARBA" id="ARBA00022729"/>
    </source>
</evidence>